<dbReference type="Gene3D" id="3.30.63.10">
    <property type="entry name" value="Guanylate Kinase phosphate binding domain"/>
    <property type="match status" value="1"/>
</dbReference>
<proteinExistence type="predicted"/>
<reference evidence="1" key="1">
    <citation type="submission" date="2018-05" db="EMBL/GenBank/DDBJ databases">
        <authorList>
            <person name="Lanie J.A."/>
            <person name="Ng W.-L."/>
            <person name="Kazmierczak K.M."/>
            <person name="Andrzejewski T.M."/>
            <person name="Davidsen T.M."/>
            <person name="Wayne K.J."/>
            <person name="Tettelin H."/>
            <person name="Glass J.I."/>
            <person name="Rusch D."/>
            <person name="Podicherti R."/>
            <person name="Tsui H.-C.T."/>
            <person name="Winkler M.E."/>
        </authorList>
    </citation>
    <scope>NUCLEOTIDE SEQUENCE</scope>
</reference>
<dbReference type="InterPro" id="IPR027417">
    <property type="entry name" value="P-loop_NTPase"/>
</dbReference>
<accession>A0A382C5B0</accession>
<gene>
    <name evidence="1" type="ORF">METZ01_LOCUS174110</name>
</gene>
<name>A0A382C5B0_9ZZZZ</name>
<dbReference type="SUPFAM" id="SSF52540">
    <property type="entry name" value="P-loop containing nucleoside triphosphate hydrolases"/>
    <property type="match status" value="1"/>
</dbReference>
<feature type="non-terminal residue" evidence="1">
    <location>
        <position position="26"/>
    </location>
</feature>
<sequence>MVNNNKFLEYAKVFNNYYGSLRKNVD</sequence>
<dbReference type="EMBL" id="UINC01032879">
    <property type="protein sequence ID" value="SVB21256.1"/>
    <property type="molecule type" value="Genomic_DNA"/>
</dbReference>
<organism evidence="1">
    <name type="scientific">marine metagenome</name>
    <dbReference type="NCBI Taxonomy" id="408172"/>
    <lineage>
        <taxon>unclassified sequences</taxon>
        <taxon>metagenomes</taxon>
        <taxon>ecological metagenomes</taxon>
    </lineage>
</organism>
<protein>
    <submittedName>
        <fullName evidence="1">Uncharacterized protein</fullName>
    </submittedName>
</protein>
<evidence type="ECO:0000313" key="1">
    <source>
        <dbReference type="EMBL" id="SVB21256.1"/>
    </source>
</evidence>
<dbReference type="AlphaFoldDB" id="A0A382C5B0"/>